<feature type="domain" description="Transposase IS200-like" evidence="1">
    <location>
        <begin position="42"/>
        <end position="145"/>
    </location>
</feature>
<dbReference type="InterPro" id="IPR052715">
    <property type="entry name" value="RAYT_transposase"/>
</dbReference>
<dbReference type="STRING" id="945713.IALB_1203"/>
<evidence type="ECO:0000259" key="1">
    <source>
        <dbReference type="SMART" id="SM01321"/>
    </source>
</evidence>
<dbReference type="PANTHER" id="PTHR36966:SF1">
    <property type="entry name" value="REP-ASSOCIATED TYROSINE TRANSPOSASE"/>
    <property type="match status" value="1"/>
</dbReference>
<dbReference type="SMART" id="SM01321">
    <property type="entry name" value="Y1_Tnp"/>
    <property type="match status" value="1"/>
</dbReference>
<dbReference type="Pfam" id="PF01797">
    <property type="entry name" value="Y1_Tnp"/>
    <property type="match status" value="1"/>
</dbReference>
<sequence>MYDPNLFKTQNKQIKIKKLNDLPESDFQNHFILYDESLNKQETKINYLKKPEIAQILANEFHQYDGKDYNLIAYTILSNHFHLIFELLKGNTGISSIMKKIKGRSSLFINRKLNRAGKLWQDESYDRWVRDEKELYFIIKYILENPIKAGLASNWYDWKFTYCKPEFLVL</sequence>
<dbReference type="Gene3D" id="3.30.70.1290">
    <property type="entry name" value="Transposase IS200-like"/>
    <property type="match status" value="1"/>
</dbReference>
<name>I0AIV7_IGNAJ</name>
<dbReference type="HOGENOM" id="CLU_092744_0_0_10"/>
<evidence type="ECO:0000313" key="3">
    <source>
        <dbReference type="Proteomes" id="UP000007394"/>
    </source>
</evidence>
<accession>I0AIV7</accession>
<dbReference type="InterPro" id="IPR036515">
    <property type="entry name" value="Transposase_17_sf"/>
</dbReference>
<protein>
    <recommendedName>
        <fullName evidence="1">Transposase IS200-like domain-containing protein</fullName>
    </recommendedName>
</protein>
<dbReference type="KEGG" id="ial:IALB_1203"/>
<organism evidence="2 3">
    <name type="scientific">Ignavibacterium album (strain DSM 19864 / JCM 16511 / NBRC 101810 / Mat9-16)</name>
    <dbReference type="NCBI Taxonomy" id="945713"/>
    <lineage>
        <taxon>Bacteria</taxon>
        <taxon>Pseudomonadati</taxon>
        <taxon>Ignavibacteriota</taxon>
        <taxon>Ignavibacteria</taxon>
        <taxon>Ignavibacteriales</taxon>
        <taxon>Ignavibacteriaceae</taxon>
        <taxon>Ignavibacterium</taxon>
    </lineage>
</organism>
<dbReference type="eggNOG" id="COG1943">
    <property type="taxonomic scope" value="Bacteria"/>
</dbReference>
<dbReference type="GO" id="GO:0004803">
    <property type="term" value="F:transposase activity"/>
    <property type="evidence" value="ECO:0007669"/>
    <property type="project" value="InterPro"/>
</dbReference>
<proteinExistence type="predicted"/>
<dbReference type="EMBL" id="CP003418">
    <property type="protein sequence ID" value="AFH48914.1"/>
    <property type="molecule type" value="Genomic_DNA"/>
</dbReference>
<dbReference type="SUPFAM" id="SSF143422">
    <property type="entry name" value="Transposase IS200-like"/>
    <property type="match status" value="1"/>
</dbReference>
<dbReference type="AlphaFoldDB" id="I0AIV7"/>
<dbReference type="Proteomes" id="UP000007394">
    <property type="component" value="Chromosome"/>
</dbReference>
<dbReference type="GO" id="GO:0006313">
    <property type="term" value="P:DNA transposition"/>
    <property type="evidence" value="ECO:0007669"/>
    <property type="project" value="InterPro"/>
</dbReference>
<reference evidence="2 3" key="1">
    <citation type="journal article" date="2012" name="Front. Microbiol.">
        <title>Complete genome of Ignavibacterium album, a metabolically versatile, flagellated, facultative anaerobe from the phylum Chlorobi.</title>
        <authorList>
            <person name="Liu Z."/>
            <person name="Frigaard N.-U."/>
            <person name="Vogl K."/>
            <person name="Iino T."/>
            <person name="Ohkuma M."/>
            <person name="Overmann J."/>
            <person name="Bryant D.A."/>
        </authorList>
    </citation>
    <scope>NUCLEOTIDE SEQUENCE [LARGE SCALE GENOMIC DNA]</scope>
    <source>
        <strain evidence="3">DSM 19864 / JCM 16511 / NBRC 101810 / Mat9-16</strain>
    </source>
</reference>
<dbReference type="NCBIfam" id="NF047646">
    <property type="entry name" value="REP_Tyr_transpos"/>
    <property type="match status" value="1"/>
</dbReference>
<dbReference type="InterPro" id="IPR002686">
    <property type="entry name" value="Transposase_17"/>
</dbReference>
<gene>
    <name evidence="2" type="ordered locus">IALB_1203</name>
</gene>
<dbReference type="GO" id="GO:0043565">
    <property type="term" value="F:sequence-specific DNA binding"/>
    <property type="evidence" value="ECO:0007669"/>
    <property type="project" value="TreeGrafter"/>
</dbReference>
<keyword evidence="3" id="KW-1185">Reference proteome</keyword>
<evidence type="ECO:0000313" key="2">
    <source>
        <dbReference type="EMBL" id="AFH48914.1"/>
    </source>
</evidence>
<dbReference type="PANTHER" id="PTHR36966">
    <property type="entry name" value="REP-ASSOCIATED TYROSINE TRANSPOSASE"/>
    <property type="match status" value="1"/>
</dbReference>